<dbReference type="SUPFAM" id="SSF56601">
    <property type="entry name" value="beta-lactamase/transpeptidase-like"/>
    <property type="match status" value="1"/>
</dbReference>
<evidence type="ECO:0000259" key="1">
    <source>
        <dbReference type="Pfam" id="PF00144"/>
    </source>
</evidence>
<dbReference type="Pfam" id="PF00144">
    <property type="entry name" value="Beta-lactamase"/>
    <property type="match status" value="1"/>
</dbReference>
<keyword evidence="2" id="KW-0378">Hydrolase</keyword>
<dbReference type="PANTHER" id="PTHR46825:SF7">
    <property type="entry name" value="D-ALANYL-D-ALANINE CARBOXYPEPTIDASE"/>
    <property type="match status" value="1"/>
</dbReference>
<reference evidence="2 3" key="1">
    <citation type="journal article" date="2019" name="Int. J. Syst. Evol. Microbiol.">
        <title>The Global Catalogue of Microorganisms (GCM) 10K type strain sequencing project: providing services to taxonomists for standard genome sequencing and annotation.</title>
        <authorList>
            <consortium name="The Broad Institute Genomics Platform"/>
            <consortium name="The Broad Institute Genome Sequencing Center for Infectious Disease"/>
            <person name="Wu L."/>
            <person name="Ma J."/>
        </authorList>
    </citation>
    <scope>NUCLEOTIDE SEQUENCE [LARGE SCALE GENOMIC DNA]</scope>
    <source>
        <strain evidence="2 3">JCM 9088</strain>
    </source>
</reference>
<proteinExistence type="predicted"/>
<dbReference type="EMBL" id="BAAAUD010000014">
    <property type="protein sequence ID" value="GAA2931344.1"/>
    <property type="molecule type" value="Genomic_DNA"/>
</dbReference>
<protein>
    <submittedName>
        <fullName evidence="2">Serine hydrolase domain-containing protein</fullName>
    </submittedName>
</protein>
<dbReference type="Gene3D" id="3.40.710.10">
    <property type="entry name" value="DD-peptidase/beta-lactamase superfamily"/>
    <property type="match status" value="1"/>
</dbReference>
<name>A0ABN3WZ06_9ACTN</name>
<accession>A0ABN3WZ06</accession>
<gene>
    <name evidence="2" type="ORF">GCM10010446_15150</name>
</gene>
<dbReference type="PANTHER" id="PTHR46825">
    <property type="entry name" value="D-ALANYL-D-ALANINE-CARBOXYPEPTIDASE/ENDOPEPTIDASE AMPH"/>
    <property type="match status" value="1"/>
</dbReference>
<dbReference type="InterPro" id="IPR012338">
    <property type="entry name" value="Beta-lactam/transpept-like"/>
</dbReference>
<evidence type="ECO:0000313" key="2">
    <source>
        <dbReference type="EMBL" id="GAA2931344.1"/>
    </source>
</evidence>
<sequence>MTPRSRFAYGSVSKVFTAALVMQLVEEGEAELDEPVLSFLSGHTVPPGHPMRSVTLRHLLSHTAGLVSDYEGAPLRSPSLHRYFASVLRAGHFSAPGSAFSYSNTGYAVAAYAVEVLTGQSWWDSVESYLARPTGLDLAFVRDPRPGAAPPAIVSGHAVTATTGKSSPVDFHVESTLVPAGGIAGSAMDLVRFGRCFLGEGHADLEADIAALDVLAQMGHSVPEADPFGIAAGWGAGWGLFPADDGTLWLGHDGTLDGGSCNVRVSPDGGTALAFTTNSTTGLAAWEDLVAELDRSFGLRVGHYRQPAPDDRPYDSTALLAGEFLNGDLDIQVSLGDGNTLRFAACNGISGDLAVGSDLTFAVRAADQGDLLFSGRFMSSVPDGPVDLMQYNGRTLFKDSSQARLVA</sequence>
<evidence type="ECO:0000313" key="3">
    <source>
        <dbReference type="Proteomes" id="UP001500403"/>
    </source>
</evidence>
<organism evidence="2 3">
    <name type="scientific">Streptomyces enissocaesilis</name>
    <dbReference type="NCBI Taxonomy" id="332589"/>
    <lineage>
        <taxon>Bacteria</taxon>
        <taxon>Bacillati</taxon>
        <taxon>Actinomycetota</taxon>
        <taxon>Actinomycetes</taxon>
        <taxon>Kitasatosporales</taxon>
        <taxon>Streptomycetaceae</taxon>
        <taxon>Streptomyces</taxon>
        <taxon>Streptomyces rochei group</taxon>
    </lineage>
</organism>
<dbReference type="Proteomes" id="UP001500403">
    <property type="component" value="Unassembled WGS sequence"/>
</dbReference>
<feature type="domain" description="Beta-lactamase-related" evidence="1">
    <location>
        <begin position="1"/>
        <end position="282"/>
    </location>
</feature>
<keyword evidence="3" id="KW-1185">Reference proteome</keyword>
<dbReference type="InterPro" id="IPR050491">
    <property type="entry name" value="AmpC-like"/>
</dbReference>
<comment type="caution">
    <text evidence="2">The sequence shown here is derived from an EMBL/GenBank/DDBJ whole genome shotgun (WGS) entry which is preliminary data.</text>
</comment>
<dbReference type="GO" id="GO:0016787">
    <property type="term" value="F:hydrolase activity"/>
    <property type="evidence" value="ECO:0007669"/>
    <property type="project" value="UniProtKB-KW"/>
</dbReference>
<dbReference type="InterPro" id="IPR001466">
    <property type="entry name" value="Beta-lactam-related"/>
</dbReference>